<evidence type="ECO:0000256" key="1">
    <source>
        <dbReference type="SAM" id="MobiDB-lite"/>
    </source>
</evidence>
<name>A0AAD4R087_9BILA</name>
<proteinExistence type="predicted"/>
<organism evidence="2 3">
    <name type="scientific">Ditylenchus destructor</name>
    <dbReference type="NCBI Taxonomy" id="166010"/>
    <lineage>
        <taxon>Eukaryota</taxon>
        <taxon>Metazoa</taxon>
        <taxon>Ecdysozoa</taxon>
        <taxon>Nematoda</taxon>
        <taxon>Chromadorea</taxon>
        <taxon>Rhabditida</taxon>
        <taxon>Tylenchina</taxon>
        <taxon>Tylenchomorpha</taxon>
        <taxon>Sphaerularioidea</taxon>
        <taxon>Anguinidae</taxon>
        <taxon>Anguininae</taxon>
        <taxon>Ditylenchus</taxon>
    </lineage>
</organism>
<feature type="compositionally biased region" description="Basic and acidic residues" evidence="1">
    <location>
        <begin position="9"/>
        <end position="20"/>
    </location>
</feature>
<dbReference type="EMBL" id="JAKKPZ010000120">
    <property type="protein sequence ID" value="KAI1701390.1"/>
    <property type="molecule type" value="Genomic_DNA"/>
</dbReference>
<sequence length="411" mass="46810">MMKIVTRSKNPEHSWNDKTKIKLSHISDDLASDDQTLDDHQTSVSQTVQVPEKGKDATVKRKNPEISSVITIFKPAEKSESPESSVSKIHASDFTEATIVKKKLNSEIANSNEVFLLEFKINGTSEKSVILYCKKKNAFYINWKRDSYPIDTSELKHSHPNMVAEMTKTVTNSKNPEHSWNAESIKVTQKSADQEPDHQKADDQESDHQKLKLDDHQTSDSQPKTVAEKEKDMTIKSKNPYHSLTDSQAKQSASPESSLRIDASVSKIHATDFTDATIVKQKLNSEVAEEEVSENANSDERFLLEFKINGEPKKSVILYCKKKNAFYINWKSDSYPIDTSQRSKEEIDEMMEKVTKSRNPEHNWNAEPIKLSQKSDGQESDHQKSGDQKSMIRRFAKWVVPKRLAVKLSQK</sequence>
<feature type="region of interest" description="Disordered" evidence="1">
    <location>
        <begin position="353"/>
        <end position="393"/>
    </location>
</feature>
<keyword evidence="3" id="KW-1185">Reference proteome</keyword>
<feature type="region of interest" description="Disordered" evidence="1">
    <location>
        <begin position="32"/>
        <end position="56"/>
    </location>
</feature>
<reference evidence="2" key="1">
    <citation type="submission" date="2022-01" db="EMBL/GenBank/DDBJ databases">
        <title>Genome Sequence Resource for Two Populations of Ditylenchus destructor, the Migratory Endoparasitic Phytonematode.</title>
        <authorList>
            <person name="Zhang H."/>
            <person name="Lin R."/>
            <person name="Xie B."/>
        </authorList>
    </citation>
    <scope>NUCLEOTIDE SEQUENCE</scope>
    <source>
        <strain evidence="2">BazhouSP</strain>
    </source>
</reference>
<evidence type="ECO:0000313" key="2">
    <source>
        <dbReference type="EMBL" id="KAI1701390.1"/>
    </source>
</evidence>
<feature type="compositionally biased region" description="Polar residues" evidence="1">
    <location>
        <begin position="236"/>
        <end position="257"/>
    </location>
</feature>
<feature type="compositionally biased region" description="Basic and acidic residues" evidence="1">
    <location>
        <begin position="376"/>
        <end position="387"/>
    </location>
</feature>
<dbReference type="Proteomes" id="UP001201812">
    <property type="component" value="Unassembled WGS sequence"/>
</dbReference>
<comment type="caution">
    <text evidence="2">The sequence shown here is derived from an EMBL/GenBank/DDBJ whole genome shotgun (WGS) entry which is preliminary data.</text>
</comment>
<gene>
    <name evidence="2" type="ORF">DdX_16144</name>
</gene>
<feature type="compositionally biased region" description="Basic and acidic residues" evidence="1">
    <location>
        <begin position="226"/>
        <end position="235"/>
    </location>
</feature>
<feature type="region of interest" description="Disordered" evidence="1">
    <location>
        <begin position="1"/>
        <end position="20"/>
    </location>
</feature>
<protein>
    <submittedName>
        <fullName evidence="2">Uncharacterized protein</fullName>
    </submittedName>
</protein>
<dbReference type="AlphaFoldDB" id="A0AAD4R087"/>
<feature type="compositionally biased region" description="Basic and acidic residues" evidence="1">
    <location>
        <begin position="192"/>
        <end position="218"/>
    </location>
</feature>
<evidence type="ECO:0000313" key="3">
    <source>
        <dbReference type="Proteomes" id="UP001201812"/>
    </source>
</evidence>
<feature type="region of interest" description="Disordered" evidence="1">
    <location>
        <begin position="188"/>
        <end position="258"/>
    </location>
</feature>
<accession>A0AAD4R087</accession>